<dbReference type="Proteomes" id="UP000015101">
    <property type="component" value="Unassembled WGS sequence"/>
</dbReference>
<dbReference type="InParanoid" id="T1FLC5"/>
<dbReference type="GeneID" id="20209624"/>
<dbReference type="HOGENOM" id="CLU_853317_0_0_1"/>
<organism evidence="2 3">
    <name type="scientific">Helobdella robusta</name>
    <name type="common">Californian leech</name>
    <dbReference type="NCBI Taxonomy" id="6412"/>
    <lineage>
        <taxon>Eukaryota</taxon>
        <taxon>Metazoa</taxon>
        <taxon>Spiralia</taxon>
        <taxon>Lophotrochozoa</taxon>
        <taxon>Annelida</taxon>
        <taxon>Clitellata</taxon>
        <taxon>Hirudinea</taxon>
        <taxon>Rhynchobdellida</taxon>
        <taxon>Glossiphoniidae</taxon>
        <taxon>Helobdella</taxon>
    </lineage>
</organism>
<dbReference type="KEGG" id="hro:HELRODRAFT_184505"/>
<evidence type="ECO:0000313" key="3">
    <source>
        <dbReference type="Proteomes" id="UP000015101"/>
    </source>
</evidence>
<dbReference type="AlphaFoldDB" id="T1FLC5"/>
<dbReference type="EnsemblMetazoa" id="HelroT184505">
    <property type="protein sequence ID" value="HelroP184505"/>
    <property type="gene ID" value="HelroG184505"/>
</dbReference>
<dbReference type="EMBL" id="AMQM01010317">
    <property type="status" value="NOT_ANNOTATED_CDS"/>
    <property type="molecule type" value="Genomic_DNA"/>
</dbReference>
<name>T1FLC5_HELRO</name>
<evidence type="ECO:0000313" key="1">
    <source>
        <dbReference type="EMBL" id="ESN93274.1"/>
    </source>
</evidence>
<keyword evidence="3" id="KW-1185">Reference proteome</keyword>
<reference evidence="2" key="3">
    <citation type="submission" date="2015-06" db="UniProtKB">
        <authorList>
            <consortium name="EnsemblMetazoa"/>
        </authorList>
    </citation>
    <scope>IDENTIFICATION</scope>
</reference>
<gene>
    <name evidence="2" type="primary">20209624</name>
    <name evidence="1" type="ORF">HELRODRAFT_184505</name>
</gene>
<dbReference type="EMBL" id="KB097622">
    <property type="protein sequence ID" value="ESN93274.1"/>
    <property type="molecule type" value="Genomic_DNA"/>
</dbReference>
<dbReference type="CTD" id="20209624"/>
<evidence type="ECO:0000313" key="2">
    <source>
        <dbReference type="EnsemblMetazoa" id="HelroP184505"/>
    </source>
</evidence>
<reference evidence="3" key="1">
    <citation type="submission" date="2012-12" db="EMBL/GenBank/DDBJ databases">
        <authorList>
            <person name="Hellsten U."/>
            <person name="Grimwood J."/>
            <person name="Chapman J.A."/>
            <person name="Shapiro H."/>
            <person name="Aerts A."/>
            <person name="Otillar R.P."/>
            <person name="Terry A.Y."/>
            <person name="Boore J.L."/>
            <person name="Simakov O."/>
            <person name="Marletaz F."/>
            <person name="Cho S.-J."/>
            <person name="Edsinger-Gonzales E."/>
            <person name="Havlak P."/>
            <person name="Kuo D.-H."/>
            <person name="Larsson T."/>
            <person name="Lv J."/>
            <person name="Arendt D."/>
            <person name="Savage R."/>
            <person name="Osoegawa K."/>
            <person name="de Jong P."/>
            <person name="Lindberg D.R."/>
            <person name="Seaver E.C."/>
            <person name="Weisblat D.A."/>
            <person name="Putnam N.H."/>
            <person name="Grigoriev I.V."/>
            <person name="Rokhsar D.S."/>
        </authorList>
    </citation>
    <scope>NUCLEOTIDE SEQUENCE</scope>
</reference>
<dbReference type="RefSeq" id="XP_009028628.1">
    <property type="nucleotide sequence ID" value="XM_009030380.1"/>
</dbReference>
<sequence>MSSTKEIKVRETVTKKLCKKETLFEESCKLDRLKATEQTNGLVSLADQNILNPVSVNESSQTKLKFTKIYPPTSLNINFLTLENPLKVTDSFNSPVVENQSLNLFNEKMGISRYKQQSGLFLSTDKKLRKNKNGNSAESDDPILKRNNKEQNINATTNYSQSALMANKFISNNFNEKPPLPKRNFDRKICIKNFSEKPNIFEHCCDTAYDFDCKNKDEFNMAKLEKLLLMRGNIKYADDNEDRKCDESIPELPKKLIANIRRNENFVIEQDHPQKNCNVNVVNKSAIFKNVTLENNSNCFYGKSTLSSDYCSEDTYDYDDYVFGRE</sequence>
<reference evidence="1 3" key="2">
    <citation type="journal article" date="2013" name="Nature">
        <title>Insights into bilaterian evolution from three spiralian genomes.</title>
        <authorList>
            <person name="Simakov O."/>
            <person name="Marletaz F."/>
            <person name="Cho S.J."/>
            <person name="Edsinger-Gonzales E."/>
            <person name="Havlak P."/>
            <person name="Hellsten U."/>
            <person name="Kuo D.H."/>
            <person name="Larsson T."/>
            <person name="Lv J."/>
            <person name="Arendt D."/>
            <person name="Savage R."/>
            <person name="Osoegawa K."/>
            <person name="de Jong P."/>
            <person name="Grimwood J."/>
            <person name="Chapman J.A."/>
            <person name="Shapiro H."/>
            <person name="Aerts A."/>
            <person name="Otillar R.P."/>
            <person name="Terry A.Y."/>
            <person name="Boore J.L."/>
            <person name="Grigoriev I.V."/>
            <person name="Lindberg D.R."/>
            <person name="Seaver E.C."/>
            <person name="Weisblat D.A."/>
            <person name="Putnam N.H."/>
            <person name="Rokhsar D.S."/>
        </authorList>
    </citation>
    <scope>NUCLEOTIDE SEQUENCE</scope>
</reference>
<accession>T1FLC5</accession>
<proteinExistence type="predicted"/>
<protein>
    <submittedName>
        <fullName evidence="1 2">Uncharacterized protein</fullName>
    </submittedName>
</protein>